<protein>
    <recommendedName>
        <fullName evidence="3">MxaA protein</fullName>
    </recommendedName>
</protein>
<sequence>MRLMTLLILFIFSSVVNAEELSATLDRSWGLLIGDQVHLTVNLPVASEQLERQSLPQDHKRIGPWLELLRLEETHLQLVMTFQVINVPMQTRQVMTPEIELRTNDGDFLTVPALPIELGSFLPNEQGQQYQPQADATLPTQNQLELMQIELYSAVALFLLSIFVWFAWHFGLRPRHRLPFAHALFELNKRRFFGKKDADMANRVCHQAFNRTAGRVLVSSELDELWQNTPWLLPLQSDIEAFYTQSASHYFSPEGMEEVSFNSILELMKSCRAKEKMA</sequence>
<reference evidence="2" key="1">
    <citation type="journal article" date="2015" name="Nature">
        <title>Complex archaea that bridge the gap between prokaryotes and eukaryotes.</title>
        <authorList>
            <person name="Spang A."/>
            <person name="Saw J.H."/>
            <person name="Jorgensen S.L."/>
            <person name="Zaremba-Niedzwiedzka K."/>
            <person name="Martijn J."/>
            <person name="Lind A.E."/>
            <person name="van Eijk R."/>
            <person name="Schleper C."/>
            <person name="Guy L."/>
            <person name="Ettema T.J."/>
        </authorList>
    </citation>
    <scope>NUCLEOTIDE SEQUENCE</scope>
</reference>
<comment type="caution">
    <text evidence="2">The sequence shown here is derived from an EMBL/GenBank/DDBJ whole genome shotgun (WGS) entry which is preliminary data.</text>
</comment>
<keyword evidence="1" id="KW-1133">Transmembrane helix</keyword>
<name>A0A0F9P5A8_9ZZZZ</name>
<gene>
    <name evidence="2" type="ORF">LCGC14_0886750</name>
</gene>
<evidence type="ECO:0000313" key="2">
    <source>
        <dbReference type="EMBL" id="KKN25239.1"/>
    </source>
</evidence>
<keyword evidence="1" id="KW-0472">Membrane</keyword>
<accession>A0A0F9P5A8</accession>
<dbReference type="AlphaFoldDB" id="A0A0F9P5A8"/>
<proteinExistence type="predicted"/>
<organism evidence="2">
    <name type="scientific">marine sediment metagenome</name>
    <dbReference type="NCBI Taxonomy" id="412755"/>
    <lineage>
        <taxon>unclassified sequences</taxon>
        <taxon>metagenomes</taxon>
        <taxon>ecological metagenomes</taxon>
    </lineage>
</organism>
<feature type="transmembrane region" description="Helical" evidence="1">
    <location>
        <begin position="151"/>
        <end position="168"/>
    </location>
</feature>
<dbReference type="EMBL" id="LAZR01002818">
    <property type="protein sequence ID" value="KKN25239.1"/>
    <property type="molecule type" value="Genomic_DNA"/>
</dbReference>
<evidence type="ECO:0000256" key="1">
    <source>
        <dbReference type="SAM" id="Phobius"/>
    </source>
</evidence>
<keyword evidence="1" id="KW-0812">Transmembrane</keyword>
<evidence type="ECO:0008006" key="3">
    <source>
        <dbReference type="Google" id="ProtNLM"/>
    </source>
</evidence>